<evidence type="ECO:0000259" key="6">
    <source>
        <dbReference type="PROSITE" id="PS51379"/>
    </source>
</evidence>
<feature type="domain" description="4Fe-4S ferredoxin-type" evidence="6">
    <location>
        <begin position="86"/>
        <end position="117"/>
    </location>
</feature>
<evidence type="ECO:0000256" key="2">
    <source>
        <dbReference type="ARBA" id="ARBA00022723"/>
    </source>
</evidence>
<dbReference type="InterPro" id="IPR017900">
    <property type="entry name" value="4Fe4S_Fe_S_CS"/>
</dbReference>
<dbReference type="Gene3D" id="3.30.70.20">
    <property type="match status" value="2"/>
</dbReference>
<dbReference type="CDD" id="cd10551">
    <property type="entry name" value="PsrB"/>
    <property type="match status" value="1"/>
</dbReference>
<dbReference type="PROSITE" id="PS00198">
    <property type="entry name" value="4FE4S_FER_1"/>
    <property type="match status" value="1"/>
</dbReference>
<dbReference type="PANTHER" id="PTHR43177">
    <property type="entry name" value="PROTEIN NRFC"/>
    <property type="match status" value="1"/>
</dbReference>
<dbReference type="Pfam" id="PF13247">
    <property type="entry name" value="Fer4_11"/>
    <property type="match status" value="1"/>
</dbReference>
<organism evidence="7 8">
    <name type="scientific">Rhodovastum atsumiense</name>
    <dbReference type="NCBI Taxonomy" id="504468"/>
    <lineage>
        <taxon>Bacteria</taxon>
        <taxon>Pseudomonadati</taxon>
        <taxon>Pseudomonadota</taxon>
        <taxon>Alphaproteobacteria</taxon>
        <taxon>Acetobacterales</taxon>
        <taxon>Acetobacteraceae</taxon>
        <taxon>Rhodovastum</taxon>
    </lineage>
</organism>
<dbReference type="PROSITE" id="PS51379">
    <property type="entry name" value="4FE4S_FER_2"/>
    <property type="match status" value="3"/>
</dbReference>
<keyword evidence="3" id="KW-0408">Iron</keyword>
<gene>
    <name evidence="7" type="ORF">F1189_22765</name>
</gene>
<dbReference type="RefSeq" id="WP_150043182.1">
    <property type="nucleotide sequence ID" value="NZ_OW485601.1"/>
</dbReference>
<evidence type="ECO:0000313" key="8">
    <source>
        <dbReference type="Proteomes" id="UP000325255"/>
    </source>
</evidence>
<dbReference type="InterPro" id="IPR017896">
    <property type="entry name" value="4Fe4S_Fe-S-bd"/>
</dbReference>
<evidence type="ECO:0000256" key="5">
    <source>
        <dbReference type="SAM" id="MobiDB-lite"/>
    </source>
</evidence>
<dbReference type="InterPro" id="IPR050954">
    <property type="entry name" value="ET_IronSulfur_Cluster-Binding"/>
</dbReference>
<dbReference type="Pfam" id="PF12797">
    <property type="entry name" value="Fer4_2"/>
    <property type="match status" value="1"/>
</dbReference>
<keyword evidence="4" id="KW-0411">Iron-sulfur</keyword>
<dbReference type="SUPFAM" id="SSF54862">
    <property type="entry name" value="4Fe-4S ferredoxins"/>
    <property type="match status" value="1"/>
</dbReference>
<sequence length="223" mass="23056">MAANSLPGRTRRSLFRGGTAATQAAGPAAPRPPVATDAPRWGMVIDLARCIGCQSCTLACAEENGLPAGGALTSVPVREVARHGAPRLEMLPLLCNHCAEAPCIPVCPVGASVQRPDGIVLVDADACIGCGYCVQACPYDARRLDAETGTADACSFCAHRLDAGLLPACVESCTGGARIFGDLNDPVSAPNRALAGREARVLQPARRTAPQVFYFGLATAQED</sequence>
<feature type="compositionally biased region" description="Low complexity" evidence="5">
    <location>
        <begin position="17"/>
        <end position="28"/>
    </location>
</feature>
<evidence type="ECO:0000256" key="3">
    <source>
        <dbReference type="ARBA" id="ARBA00023004"/>
    </source>
</evidence>
<dbReference type="GO" id="GO:0051539">
    <property type="term" value="F:4 iron, 4 sulfur cluster binding"/>
    <property type="evidence" value="ECO:0007669"/>
    <property type="project" value="UniProtKB-KW"/>
</dbReference>
<name>A0A5M6IQ84_9PROT</name>
<proteinExistence type="predicted"/>
<feature type="domain" description="4Fe-4S ferredoxin-type" evidence="6">
    <location>
        <begin position="118"/>
        <end position="147"/>
    </location>
</feature>
<dbReference type="PANTHER" id="PTHR43177:SF9">
    <property type="entry name" value="PROTEIN NRFC"/>
    <property type="match status" value="1"/>
</dbReference>
<reference evidence="7 8" key="1">
    <citation type="submission" date="2019-09" db="EMBL/GenBank/DDBJ databases">
        <title>Genome sequence of Rhodovastum atsumiense, a diverse member of the Acetobacteraceae family of non-sulfur purple photosynthetic bacteria.</title>
        <authorList>
            <person name="Meyer T."/>
            <person name="Kyndt J."/>
        </authorList>
    </citation>
    <scope>NUCLEOTIDE SEQUENCE [LARGE SCALE GENOMIC DNA]</scope>
    <source>
        <strain evidence="7 8">DSM 21279</strain>
    </source>
</reference>
<dbReference type="Proteomes" id="UP000325255">
    <property type="component" value="Unassembled WGS sequence"/>
</dbReference>
<evidence type="ECO:0000313" key="7">
    <source>
        <dbReference type="EMBL" id="KAA5609718.1"/>
    </source>
</evidence>
<keyword evidence="2" id="KW-0479">Metal-binding</keyword>
<protein>
    <submittedName>
        <fullName evidence="7">4Fe-4S dicluster domain-containing protein</fullName>
    </submittedName>
</protein>
<dbReference type="AlphaFoldDB" id="A0A5M6IQ84"/>
<feature type="domain" description="4Fe-4S ferredoxin-type" evidence="6">
    <location>
        <begin position="41"/>
        <end position="71"/>
    </location>
</feature>
<feature type="region of interest" description="Disordered" evidence="5">
    <location>
        <begin position="1"/>
        <end position="35"/>
    </location>
</feature>
<comment type="caution">
    <text evidence="7">The sequence shown here is derived from an EMBL/GenBank/DDBJ whole genome shotgun (WGS) entry which is preliminary data.</text>
</comment>
<dbReference type="OrthoDB" id="9779457at2"/>
<dbReference type="GO" id="GO:0046872">
    <property type="term" value="F:metal ion binding"/>
    <property type="evidence" value="ECO:0007669"/>
    <property type="project" value="UniProtKB-KW"/>
</dbReference>
<keyword evidence="8" id="KW-1185">Reference proteome</keyword>
<evidence type="ECO:0000256" key="1">
    <source>
        <dbReference type="ARBA" id="ARBA00022485"/>
    </source>
</evidence>
<keyword evidence="1" id="KW-0004">4Fe-4S</keyword>
<dbReference type="EMBL" id="VWPK01000045">
    <property type="protein sequence ID" value="KAA5609718.1"/>
    <property type="molecule type" value="Genomic_DNA"/>
</dbReference>
<accession>A0A5M6IQ84</accession>
<evidence type="ECO:0000256" key="4">
    <source>
        <dbReference type="ARBA" id="ARBA00023014"/>
    </source>
</evidence>